<evidence type="ECO:0000313" key="2">
    <source>
        <dbReference type="Proteomes" id="UP000265618"/>
    </source>
</evidence>
<dbReference type="EMBL" id="BDIP01010324">
    <property type="protein sequence ID" value="GCA65238.1"/>
    <property type="molecule type" value="Genomic_DNA"/>
</dbReference>
<dbReference type="AlphaFoldDB" id="A0A391P2X9"/>
<keyword evidence="2" id="KW-1185">Reference proteome</keyword>
<dbReference type="Proteomes" id="UP000265618">
    <property type="component" value="Unassembled WGS sequence"/>
</dbReference>
<name>A0A391P2X9_9EUKA</name>
<evidence type="ECO:0000313" key="1">
    <source>
        <dbReference type="EMBL" id="GCA65238.1"/>
    </source>
</evidence>
<comment type="caution">
    <text evidence="1">The sequence shown here is derived from an EMBL/GenBank/DDBJ whole genome shotgun (WGS) entry which is preliminary data.</text>
</comment>
<sequence length="51" mass="5525">GEGRDRGRTLTLKNALLQQISQNAVRSLTKAVAAELKVGGHIHALYENINV</sequence>
<feature type="non-terminal residue" evidence="1">
    <location>
        <position position="1"/>
    </location>
</feature>
<accession>A0A391P2X9</accession>
<reference evidence="1 2" key="1">
    <citation type="journal article" date="2018" name="PLoS ONE">
        <title>The draft genome of Kipferlia bialata reveals reductive genome evolution in fornicate parasites.</title>
        <authorList>
            <person name="Tanifuji G."/>
            <person name="Takabayashi S."/>
            <person name="Kume K."/>
            <person name="Takagi M."/>
            <person name="Nakayama T."/>
            <person name="Kamikawa R."/>
            <person name="Inagaki Y."/>
            <person name="Hashimoto T."/>
        </authorList>
    </citation>
    <scope>NUCLEOTIDE SEQUENCE [LARGE SCALE GENOMIC DNA]</scope>
    <source>
        <strain evidence="1">NY0173</strain>
    </source>
</reference>
<organism evidence="1 2">
    <name type="scientific">Kipferlia bialata</name>
    <dbReference type="NCBI Taxonomy" id="797122"/>
    <lineage>
        <taxon>Eukaryota</taxon>
        <taxon>Metamonada</taxon>
        <taxon>Carpediemonas-like organisms</taxon>
        <taxon>Kipferlia</taxon>
    </lineage>
</organism>
<gene>
    <name evidence="1" type="ORF">KIPB_016631</name>
</gene>
<protein>
    <submittedName>
        <fullName evidence="1">Uncharacterized protein</fullName>
    </submittedName>
</protein>
<proteinExistence type="predicted"/>